<evidence type="ECO:0000313" key="2">
    <source>
        <dbReference type="Proteomes" id="UP000438429"/>
    </source>
</evidence>
<accession>A0A6A4T002</accession>
<organism evidence="1 2">
    <name type="scientific">Scophthalmus maximus</name>
    <name type="common">Turbot</name>
    <name type="synonym">Psetta maxima</name>
    <dbReference type="NCBI Taxonomy" id="52904"/>
    <lineage>
        <taxon>Eukaryota</taxon>
        <taxon>Metazoa</taxon>
        <taxon>Chordata</taxon>
        <taxon>Craniata</taxon>
        <taxon>Vertebrata</taxon>
        <taxon>Euteleostomi</taxon>
        <taxon>Actinopterygii</taxon>
        <taxon>Neopterygii</taxon>
        <taxon>Teleostei</taxon>
        <taxon>Neoteleostei</taxon>
        <taxon>Acanthomorphata</taxon>
        <taxon>Carangaria</taxon>
        <taxon>Pleuronectiformes</taxon>
        <taxon>Pleuronectoidei</taxon>
        <taxon>Scophthalmidae</taxon>
        <taxon>Scophthalmus</taxon>
    </lineage>
</organism>
<gene>
    <name evidence="1" type="ORF">F2P81_010502</name>
</gene>
<name>A0A6A4T002_SCOMX</name>
<reference evidence="1 2" key="1">
    <citation type="submission" date="2019-06" db="EMBL/GenBank/DDBJ databases">
        <title>Draft genomes of female and male turbot (Scophthalmus maximus).</title>
        <authorList>
            <person name="Xu H."/>
            <person name="Xu X.-W."/>
            <person name="Shao C."/>
            <person name="Chen S."/>
        </authorList>
    </citation>
    <scope>NUCLEOTIDE SEQUENCE [LARGE SCALE GENOMIC DNA]</scope>
    <source>
        <strain evidence="1">Ysfricsl-2016a</strain>
        <tissue evidence="1">Blood</tissue>
    </source>
</reference>
<dbReference type="AlphaFoldDB" id="A0A6A4T002"/>
<dbReference type="Proteomes" id="UP000438429">
    <property type="component" value="Unassembled WGS sequence"/>
</dbReference>
<comment type="caution">
    <text evidence="1">The sequence shown here is derived from an EMBL/GenBank/DDBJ whole genome shotgun (WGS) entry which is preliminary data.</text>
</comment>
<protein>
    <submittedName>
        <fullName evidence="1">Uncharacterized protein</fullName>
    </submittedName>
</protein>
<dbReference type="EMBL" id="VEVO01000009">
    <property type="protein sequence ID" value="KAF0037628.1"/>
    <property type="molecule type" value="Genomic_DNA"/>
</dbReference>
<proteinExistence type="predicted"/>
<sequence>MRVGPAECTDSYIHPIQTLYMTMIMWRRGAAVDASCKALPLLKRGAVKWTHLLTSERLLIRAAVGDIRADGFDVNVLALGPGGRVVF</sequence>
<evidence type="ECO:0000313" key="1">
    <source>
        <dbReference type="EMBL" id="KAF0037628.1"/>
    </source>
</evidence>